<proteinExistence type="predicted"/>
<dbReference type="AlphaFoldDB" id="G8CQU2"/>
<dbReference type="OrthoDB" id="9859312at2"/>
<dbReference type="EMBL" id="HQ020749">
    <property type="protein sequence ID" value="AEL20835.1"/>
    <property type="molecule type" value="Genomic_DNA"/>
</dbReference>
<dbReference type="RefSeq" id="WP_010256485.1">
    <property type="nucleotide sequence ID" value="NZ_AEEA01000039.1"/>
</dbReference>
<sequence>MRGAEKTGPILVRCADCVRVSCVLNCDSNAIVCVCGDLLIELDKCAVCGQYTGNSIPDCVVSCGYSREKTVLEILDAGMKQIRAADALSLLKL</sequence>
<protein>
    <submittedName>
        <fullName evidence="1">Uncharacterized protein</fullName>
    </submittedName>
</protein>
<name>G8CQU2_9SPIR</name>
<accession>G8CQU2</accession>
<organism evidence="1">
    <name type="scientific">Treponema primitia ZAS-1</name>
    <dbReference type="NCBI Taxonomy" id="717227"/>
    <lineage>
        <taxon>Bacteria</taxon>
        <taxon>Pseudomonadati</taxon>
        <taxon>Spirochaetota</taxon>
        <taxon>Spirochaetia</taxon>
        <taxon>Spirochaetales</taxon>
        <taxon>Treponemataceae</taxon>
        <taxon>Treponema</taxon>
    </lineage>
</organism>
<reference evidence="1" key="1">
    <citation type="journal article" date="2012" name="Microb. Ecol.">
        <title>Genomic analysis reveals multiple [FeFe] hydrogenases and hydrogen sensors encoded by treponemes from the H(2)-rich termite gut.</title>
        <authorList>
            <person name="Ballor N.R."/>
            <person name="Paulsen I."/>
            <person name="Leadbetter J.R."/>
        </authorList>
    </citation>
    <scope>NUCLEOTIDE SEQUENCE</scope>
    <source>
        <strain evidence="1">TPRIMZ1_1126</strain>
    </source>
</reference>
<evidence type="ECO:0000313" key="1">
    <source>
        <dbReference type="EMBL" id="AEL20835.1"/>
    </source>
</evidence>